<feature type="non-terminal residue" evidence="1">
    <location>
        <position position="1"/>
    </location>
</feature>
<reference evidence="1" key="1">
    <citation type="journal article" date="2015" name="Nature">
        <title>Complex archaea that bridge the gap between prokaryotes and eukaryotes.</title>
        <authorList>
            <person name="Spang A."/>
            <person name="Saw J.H."/>
            <person name="Jorgensen S.L."/>
            <person name="Zaremba-Niedzwiedzka K."/>
            <person name="Martijn J."/>
            <person name="Lind A.E."/>
            <person name="van Eijk R."/>
            <person name="Schleper C."/>
            <person name="Guy L."/>
            <person name="Ettema T.J."/>
        </authorList>
    </citation>
    <scope>NUCLEOTIDE SEQUENCE</scope>
</reference>
<protein>
    <submittedName>
        <fullName evidence="1">Uncharacterized protein</fullName>
    </submittedName>
</protein>
<proteinExistence type="predicted"/>
<evidence type="ECO:0000313" key="1">
    <source>
        <dbReference type="EMBL" id="KKK60593.1"/>
    </source>
</evidence>
<organism evidence="1">
    <name type="scientific">marine sediment metagenome</name>
    <dbReference type="NCBI Taxonomy" id="412755"/>
    <lineage>
        <taxon>unclassified sequences</taxon>
        <taxon>metagenomes</taxon>
        <taxon>ecological metagenomes</taxon>
    </lineage>
</organism>
<comment type="caution">
    <text evidence="1">The sequence shown here is derived from an EMBL/GenBank/DDBJ whole genome shotgun (WGS) entry which is preliminary data.</text>
</comment>
<accession>A0A0F8WV77</accession>
<sequence length="71" mass="8235">PELMIYISYGNRAGDNMTVPPTKDNFDIALKSSHWELLLDGEGEFFNIIRLSAEGNTVTEIYRHRKYFELP</sequence>
<gene>
    <name evidence="1" type="ORF">LCGC14_3022830</name>
</gene>
<dbReference type="AlphaFoldDB" id="A0A0F8WV77"/>
<dbReference type="EMBL" id="LAZR01062890">
    <property type="protein sequence ID" value="KKK60593.1"/>
    <property type="molecule type" value="Genomic_DNA"/>
</dbReference>
<name>A0A0F8WV77_9ZZZZ</name>